<sequence length="286" mass="29837">MASLSTRVAVAASGAARRMGAMLDGLGANIEVAKYTEKLVPSTRFIAVDGIAPAVGGSNNFVAPSASVIGKVSIGDHSSVWYGATVRGDVNNVTIGTRTSVGDRAVVHVAKIQGDIPTSIGDNVTIGAGAIIHACTIESLCMIGESAQVMDGAAVGTNSIIAPGAIVTPGTKVPSGELWSGSPAKKERALTSQEIASIAESAHEQLELAYLHSVENSKDYKQLIAEEEDRLDREVRGKGQGAWFDPNIPDPDDVLGQGSPGRIFNSTLTHPEEGLKLRAEQREKNQ</sequence>
<protein>
    <recommendedName>
        <fullName evidence="4">Gamma carbonic anhydrase</fullName>
    </recommendedName>
</protein>
<dbReference type="InterPro" id="IPR050484">
    <property type="entry name" value="Transf_Hexapept/Carb_Anhydrase"/>
</dbReference>
<dbReference type="EMBL" id="CAKOGP040002424">
    <property type="protein sequence ID" value="CAJ1969456.1"/>
    <property type="molecule type" value="Genomic_DNA"/>
</dbReference>
<dbReference type="AlphaFoldDB" id="A0AAD2PY09"/>
<dbReference type="SUPFAM" id="SSF51161">
    <property type="entry name" value="Trimeric LpxA-like enzymes"/>
    <property type="match status" value="1"/>
</dbReference>
<evidence type="ECO:0000256" key="1">
    <source>
        <dbReference type="SAM" id="MobiDB-lite"/>
    </source>
</evidence>
<feature type="region of interest" description="Disordered" evidence="1">
    <location>
        <begin position="240"/>
        <end position="286"/>
    </location>
</feature>
<dbReference type="CDD" id="cd04645">
    <property type="entry name" value="LbH_gamma_CA_like"/>
    <property type="match status" value="1"/>
</dbReference>
<gene>
    <name evidence="2" type="ORF">CYCCA115_LOCUS23718</name>
</gene>
<feature type="compositionally biased region" description="Basic and acidic residues" evidence="1">
    <location>
        <begin position="270"/>
        <end position="286"/>
    </location>
</feature>
<name>A0AAD2PY09_9STRA</name>
<keyword evidence="3" id="KW-1185">Reference proteome</keyword>
<evidence type="ECO:0000313" key="3">
    <source>
        <dbReference type="Proteomes" id="UP001295423"/>
    </source>
</evidence>
<organism evidence="2 3">
    <name type="scientific">Cylindrotheca closterium</name>
    <dbReference type="NCBI Taxonomy" id="2856"/>
    <lineage>
        <taxon>Eukaryota</taxon>
        <taxon>Sar</taxon>
        <taxon>Stramenopiles</taxon>
        <taxon>Ochrophyta</taxon>
        <taxon>Bacillariophyta</taxon>
        <taxon>Bacillariophyceae</taxon>
        <taxon>Bacillariophycidae</taxon>
        <taxon>Bacillariales</taxon>
        <taxon>Bacillariaceae</taxon>
        <taxon>Cylindrotheca</taxon>
    </lineage>
</organism>
<dbReference type="InterPro" id="IPR001451">
    <property type="entry name" value="Hexapep"/>
</dbReference>
<accession>A0AAD2PY09</accession>
<dbReference type="InterPro" id="IPR047324">
    <property type="entry name" value="LbH_gamma_CA-like"/>
</dbReference>
<dbReference type="PANTHER" id="PTHR13061:SF29">
    <property type="entry name" value="GAMMA CARBONIC ANHYDRASE-LIKE 1, MITOCHONDRIAL-RELATED"/>
    <property type="match status" value="1"/>
</dbReference>
<comment type="caution">
    <text evidence="2">The sequence shown here is derived from an EMBL/GenBank/DDBJ whole genome shotgun (WGS) entry which is preliminary data.</text>
</comment>
<reference evidence="2" key="1">
    <citation type="submission" date="2023-08" db="EMBL/GenBank/DDBJ databases">
        <authorList>
            <person name="Audoor S."/>
            <person name="Bilcke G."/>
        </authorList>
    </citation>
    <scope>NUCLEOTIDE SEQUENCE</scope>
</reference>
<evidence type="ECO:0008006" key="4">
    <source>
        <dbReference type="Google" id="ProtNLM"/>
    </source>
</evidence>
<dbReference type="PANTHER" id="PTHR13061">
    <property type="entry name" value="DYNACTIN SUBUNIT P25"/>
    <property type="match status" value="1"/>
</dbReference>
<proteinExistence type="predicted"/>
<dbReference type="Proteomes" id="UP001295423">
    <property type="component" value="Unassembled WGS sequence"/>
</dbReference>
<evidence type="ECO:0000313" key="2">
    <source>
        <dbReference type="EMBL" id="CAJ1969456.1"/>
    </source>
</evidence>
<dbReference type="Pfam" id="PF14602">
    <property type="entry name" value="Hexapep_2"/>
    <property type="match status" value="2"/>
</dbReference>
<dbReference type="Gene3D" id="2.160.10.10">
    <property type="entry name" value="Hexapeptide repeat proteins"/>
    <property type="match status" value="1"/>
</dbReference>
<dbReference type="InterPro" id="IPR011004">
    <property type="entry name" value="Trimer_LpxA-like_sf"/>
</dbReference>